<gene>
    <name evidence="2" type="ORF">COCCADRAFT_88562</name>
</gene>
<dbReference type="RefSeq" id="XP_007709440.1">
    <property type="nucleotide sequence ID" value="XM_007711250.1"/>
</dbReference>
<keyword evidence="3" id="KW-1185">Reference proteome</keyword>
<dbReference type="HOGENOM" id="CLU_2721855_0_0_1"/>
<dbReference type="AlphaFoldDB" id="W6YF91"/>
<accession>W6YF91</accession>
<dbReference type="KEGG" id="bze:COCCADRAFT_88562"/>
<feature type="chain" id="PRO_5004889007" evidence="1">
    <location>
        <begin position="18"/>
        <end position="72"/>
    </location>
</feature>
<proteinExistence type="predicted"/>
<name>W6YF91_COCC2</name>
<keyword evidence="1" id="KW-0732">Signal</keyword>
<dbReference type="GeneID" id="19152594"/>
<protein>
    <submittedName>
        <fullName evidence="2">Uncharacterized protein</fullName>
    </submittedName>
</protein>
<reference evidence="2 3" key="1">
    <citation type="journal article" date="2013" name="PLoS Genet.">
        <title>Comparative genome structure, secondary metabolite, and effector coding capacity across Cochliobolus pathogens.</title>
        <authorList>
            <person name="Condon B.J."/>
            <person name="Leng Y."/>
            <person name="Wu D."/>
            <person name="Bushley K.E."/>
            <person name="Ohm R.A."/>
            <person name="Otillar R."/>
            <person name="Martin J."/>
            <person name="Schackwitz W."/>
            <person name="Grimwood J."/>
            <person name="MohdZainudin N."/>
            <person name="Xue C."/>
            <person name="Wang R."/>
            <person name="Manning V.A."/>
            <person name="Dhillon B."/>
            <person name="Tu Z.J."/>
            <person name="Steffenson B.J."/>
            <person name="Salamov A."/>
            <person name="Sun H."/>
            <person name="Lowry S."/>
            <person name="LaButti K."/>
            <person name="Han J."/>
            <person name="Copeland A."/>
            <person name="Lindquist E."/>
            <person name="Barry K."/>
            <person name="Schmutz J."/>
            <person name="Baker S.E."/>
            <person name="Ciuffetti L.M."/>
            <person name="Grigoriev I.V."/>
            <person name="Zhong S."/>
            <person name="Turgeon B.G."/>
        </authorList>
    </citation>
    <scope>NUCLEOTIDE SEQUENCE [LARGE SCALE GENOMIC DNA]</scope>
    <source>
        <strain evidence="2 3">26-R-13</strain>
    </source>
</reference>
<evidence type="ECO:0000313" key="2">
    <source>
        <dbReference type="EMBL" id="EUC36345.1"/>
    </source>
</evidence>
<feature type="signal peptide" evidence="1">
    <location>
        <begin position="1"/>
        <end position="17"/>
    </location>
</feature>
<organism evidence="2 3">
    <name type="scientific">Cochliobolus carbonum (strain 26-R-13)</name>
    <name type="common">Maize leaf spot fungus</name>
    <name type="synonym">Bipolaris zeicola</name>
    <dbReference type="NCBI Taxonomy" id="930089"/>
    <lineage>
        <taxon>Eukaryota</taxon>
        <taxon>Fungi</taxon>
        <taxon>Dikarya</taxon>
        <taxon>Ascomycota</taxon>
        <taxon>Pezizomycotina</taxon>
        <taxon>Dothideomycetes</taxon>
        <taxon>Pleosporomycetidae</taxon>
        <taxon>Pleosporales</taxon>
        <taxon>Pleosporineae</taxon>
        <taxon>Pleosporaceae</taxon>
        <taxon>Bipolaris</taxon>
    </lineage>
</organism>
<evidence type="ECO:0000313" key="3">
    <source>
        <dbReference type="Proteomes" id="UP000053841"/>
    </source>
</evidence>
<dbReference type="EMBL" id="KI964563">
    <property type="protein sequence ID" value="EUC36345.1"/>
    <property type="molecule type" value="Genomic_DNA"/>
</dbReference>
<evidence type="ECO:0000256" key="1">
    <source>
        <dbReference type="SAM" id="SignalP"/>
    </source>
</evidence>
<sequence length="72" mass="7737">MKLSAIFLVALASVAAASDSEAMPKSCDDCKKYFDACMKSCYFGANTCPTTCAVDTCRASSICKEHCDFKKC</sequence>
<dbReference type="Proteomes" id="UP000053841">
    <property type="component" value="Unassembled WGS sequence"/>
</dbReference>
<dbReference type="OrthoDB" id="3687420at2759"/>